<dbReference type="AlphaFoldDB" id="A0A2N5URY5"/>
<sequence>MKKLVTDGGGGILQQHSLQHPQIMRYPAQRRPSLFKKVPNYGFFRPFGCKTWVVKPPEKRTSNPNLFPHSRLPNFSHHPPSHLMMDNNDKNFSSARADDSHLESTTPSWHEDEVVREGSPLDHEGHLIDDDDDVPSSNEDRPPPVTRRLILRLHYKKICFNCHQSSIDRSNIIACCTRNAVAFSVGTTKPSNHARAMACDEQDQWKKAEEVKIANMISHNVWELIPLQPHHHTIPSTWAYKKKLGADNQVVKYKAHICAQGFWQIYGLNFELKYAPTGKPSSLWFLLSLACKKDLLIHQLDVKSAFLTCNLEEEVLMLPPAGYLPDQRVVLCLIKAIYGLKQASLAWYCRLSTFLNSIGFTTLVADPCVFWRESPSPLWIFSHVKDLIIIGSNPLFF</sequence>
<organism evidence="3 4">
    <name type="scientific">Puccinia coronata f. sp. avenae</name>
    <dbReference type="NCBI Taxonomy" id="200324"/>
    <lineage>
        <taxon>Eukaryota</taxon>
        <taxon>Fungi</taxon>
        <taxon>Dikarya</taxon>
        <taxon>Basidiomycota</taxon>
        <taxon>Pucciniomycotina</taxon>
        <taxon>Pucciniomycetes</taxon>
        <taxon>Pucciniales</taxon>
        <taxon>Pucciniaceae</taxon>
        <taxon>Puccinia</taxon>
    </lineage>
</organism>
<accession>A0A2N5URY5</accession>
<evidence type="ECO:0000256" key="1">
    <source>
        <dbReference type="SAM" id="MobiDB-lite"/>
    </source>
</evidence>
<evidence type="ECO:0000313" key="4">
    <source>
        <dbReference type="Proteomes" id="UP000235392"/>
    </source>
</evidence>
<dbReference type="SUPFAM" id="SSF56672">
    <property type="entry name" value="DNA/RNA polymerases"/>
    <property type="match status" value="1"/>
</dbReference>
<dbReference type="EMBL" id="PGCI01000101">
    <property type="protein sequence ID" value="PLW40504.1"/>
    <property type="molecule type" value="Genomic_DNA"/>
</dbReference>
<name>A0A2N5URY5_9BASI</name>
<proteinExistence type="predicted"/>
<protein>
    <recommendedName>
        <fullName evidence="2">Reverse transcriptase Ty1/copia-type domain-containing protein</fullName>
    </recommendedName>
</protein>
<dbReference type="Pfam" id="PF07727">
    <property type="entry name" value="RVT_2"/>
    <property type="match status" value="1"/>
</dbReference>
<evidence type="ECO:0000313" key="3">
    <source>
        <dbReference type="EMBL" id="PLW40504.1"/>
    </source>
</evidence>
<dbReference type="Proteomes" id="UP000235392">
    <property type="component" value="Unassembled WGS sequence"/>
</dbReference>
<comment type="caution">
    <text evidence="3">The sequence shown here is derived from an EMBL/GenBank/DDBJ whole genome shotgun (WGS) entry which is preliminary data.</text>
</comment>
<dbReference type="InterPro" id="IPR043502">
    <property type="entry name" value="DNA/RNA_pol_sf"/>
</dbReference>
<feature type="region of interest" description="Disordered" evidence="1">
    <location>
        <begin position="63"/>
        <end position="144"/>
    </location>
</feature>
<evidence type="ECO:0000259" key="2">
    <source>
        <dbReference type="Pfam" id="PF07727"/>
    </source>
</evidence>
<dbReference type="InterPro" id="IPR013103">
    <property type="entry name" value="RVT_2"/>
</dbReference>
<feature type="compositionally biased region" description="Basic and acidic residues" evidence="1">
    <location>
        <begin position="109"/>
        <end position="128"/>
    </location>
</feature>
<reference evidence="3 4" key="1">
    <citation type="submission" date="2017-11" db="EMBL/GenBank/DDBJ databases">
        <title>De novo assembly and phasing of dikaryotic genomes from two isolates of Puccinia coronata f. sp. avenae, the causal agent of oat crown rust.</title>
        <authorList>
            <person name="Miller M.E."/>
            <person name="Zhang Y."/>
            <person name="Omidvar V."/>
            <person name="Sperschneider J."/>
            <person name="Schwessinger B."/>
            <person name="Raley C."/>
            <person name="Palmer J.M."/>
            <person name="Garnica D."/>
            <person name="Upadhyaya N."/>
            <person name="Rathjen J."/>
            <person name="Taylor J.M."/>
            <person name="Park R.F."/>
            <person name="Dodds P.N."/>
            <person name="Hirsch C.D."/>
            <person name="Kianian S.F."/>
            <person name="Figueroa M."/>
        </authorList>
    </citation>
    <scope>NUCLEOTIDE SEQUENCE [LARGE SCALE GENOMIC DNA]</scope>
    <source>
        <strain evidence="3">12SD80</strain>
    </source>
</reference>
<feature type="domain" description="Reverse transcriptase Ty1/copia-type" evidence="2">
    <location>
        <begin position="220"/>
        <end position="393"/>
    </location>
</feature>
<gene>
    <name evidence="3" type="ORF">PCASD_08836</name>
</gene>